<evidence type="ECO:0000256" key="1">
    <source>
        <dbReference type="SAM" id="MobiDB-lite"/>
    </source>
</evidence>
<dbReference type="RefSeq" id="WP_149075231.1">
    <property type="nucleotide sequence ID" value="NZ_CP043329.1"/>
</dbReference>
<accession>A0A5C0VK21</accession>
<dbReference type="EMBL" id="CP043329">
    <property type="protein sequence ID" value="QEK52449.1"/>
    <property type="molecule type" value="Genomic_DNA"/>
</dbReference>
<dbReference type="KEGG" id="pej:FYC62_12895"/>
<dbReference type="AlphaFoldDB" id="A0A5C0VK21"/>
<feature type="compositionally biased region" description="Basic residues" evidence="1">
    <location>
        <begin position="9"/>
        <end position="21"/>
    </location>
</feature>
<dbReference type="Proteomes" id="UP000323653">
    <property type="component" value="Chromosome"/>
</dbReference>
<dbReference type="GO" id="GO:0016787">
    <property type="term" value="F:hydrolase activity"/>
    <property type="evidence" value="ECO:0007669"/>
    <property type="project" value="UniProtKB-KW"/>
</dbReference>
<name>A0A5C0VK21_9SPHI</name>
<keyword evidence="2" id="KW-0378">Hydrolase</keyword>
<dbReference type="PANTHER" id="PTHR34408:SF1">
    <property type="entry name" value="GLYCOSYL HYDROLASE FAMILY 19 DOMAIN-CONTAINING PROTEIN HI_1415"/>
    <property type="match status" value="1"/>
</dbReference>
<evidence type="ECO:0000313" key="2">
    <source>
        <dbReference type="EMBL" id="QEK52449.1"/>
    </source>
</evidence>
<sequence length="371" mass="41446">MTIKDGKSIKKSSKFRKKPKAKKDNGIKTKDTGLYHCVTEYIEHYIEVCETVDDPDLPGGTERTCHEELLWVEWFEEECTLIGVIDECSDPSNYNTGDCGEDEDDCYYYGTCDDGGEQPQNPCVEYGPGAYMAPCGCIGGTTGRPSCPTPCPTSKEDLDNLFPNAPDQTMNELNTLLNTYMGDFGIDTKEELQHFLAQAGHETGGFNNLGVTENLNYSAQGLLNTWPSRFSRTDPTKENPDDYANDPEKIANFVYGNRLGNNVSGDGYKFRGRGIFQLTGKSNYQEFQNYYNQKYDPNINLINNPNLLVSNHTLAVISALWFYQKRVLDKVSLNANTSVEVVTKKVNGGKNGLSDRITKHNLAKINIDCND</sequence>
<organism evidence="2 3">
    <name type="scientific">Pedobacter aquae</name>
    <dbReference type="NCBI Taxonomy" id="2605747"/>
    <lineage>
        <taxon>Bacteria</taxon>
        <taxon>Pseudomonadati</taxon>
        <taxon>Bacteroidota</taxon>
        <taxon>Sphingobacteriia</taxon>
        <taxon>Sphingobacteriales</taxon>
        <taxon>Sphingobacteriaceae</taxon>
        <taxon>Pedobacter</taxon>
    </lineage>
</organism>
<feature type="region of interest" description="Disordered" evidence="1">
    <location>
        <begin position="1"/>
        <end position="26"/>
    </location>
</feature>
<dbReference type="Gene3D" id="1.10.530.10">
    <property type="match status" value="1"/>
</dbReference>
<dbReference type="SUPFAM" id="SSF53955">
    <property type="entry name" value="Lysozyme-like"/>
    <property type="match status" value="1"/>
</dbReference>
<dbReference type="PANTHER" id="PTHR34408">
    <property type="entry name" value="FAMILY PROTEIN, PUTATIVE-RELATED"/>
    <property type="match status" value="1"/>
</dbReference>
<gene>
    <name evidence="2" type="ORF">FYC62_12895</name>
</gene>
<protein>
    <submittedName>
        <fullName evidence="2">Glycoside hydrolase family 19 protein</fullName>
    </submittedName>
</protein>
<evidence type="ECO:0000313" key="3">
    <source>
        <dbReference type="Proteomes" id="UP000323653"/>
    </source>
</evidence>
<keyword evidence="3" id="KW-1185">Reference proteome</keyword>
<dbReference type="InterPro" id="IPR052354">
    <property type="entry name" value="Cell_Wall_Dynamics_Protein"/>
</dbReference>
<reference evidence="2 3" key="1">
    <citation type="submission" date="2019-08" db="EMBL/GenBank/DDBJ databases">
        <title>Pedobacter sp. nov., isolated from Han river, South Korea.</title>
        <authorList>
            <person name="Lee D.-H."/>
            <person name="Kim Y.-S."/>
            <person name="Hwang E.-M."/>
            <person name="Le Tran T.C."/>
            <person name="Cha C.-J."/>
        </authorList>
    </citation>
    <scope>NUCLEOTIDE SEQUENCE [LARGE SCALE GENOMIC DNA]</scope>
    <source>
        <strain evidence="2 3">CJ43</strain>
    </source>
</reference>
<dbReference type="InterPro" id="IPR023346">
    <property type="entry name" value="Lysozyme-like_dom_sf"/>
</dbReference>
<proteinExistence type="predicted"/>